<dbReference type="Pfam" id="PF00233">
    <property type="entry name" value="PDEase_I"/>
    <property type="match status" value="1"/>
</dbReference>
<dbReference type="GO" id="GO:0004114">
    <property type="term" value="F:3',5'-cyclic-nucleotide phosphodiesterase activity"/>
    <property type="evidence" value="ECO:0007669"/>
    <property type="project" value="InterPro"/>
</dbReference>
<dbReference type="PANTHER" id="PTHR11347">
    <property type="entry name" value="CYCLIC NUCLEOTIDE PHOSPHODIESTERASE"/>
    <property type="match status" value="1"/>
</dbReference>
<evidence type="ECO:0000256" key="1">
    <source>
        <dbReference type="ARBA" id="ARBA00007648"/>
    </source>
</evidence>
<dbReference type="SUPFAM" id="SSF55781">
    <property type="entry name" value="GAF domain-like"/>
    <property type="match status" value="2"/>
</dbReference>
<name>A0A8J1U9Z6_OWEFU</name>
<evidence type="ECO:0000256" key="6">
    <source>
        <dbReference type="SAM" id="MobiDB-lite"/>
    </source>
</evidence>
<feature type="region of interest" description="Disordered" evidence="6">
    <location>
        <begin position="1"/>
        <end position="52"/>
    </location>
</feature>
<feature type="region of interest" description="Disordered" evidence="6">
    <location>
        <begin position="908"/>
        <end position="928"/>
    </location>
</feature>
<dbReference type="SMART" id="SM00471">
    <property type="entry name" value="HDc"/>
    <property type="match status" value="1"/>
</dbReference>
<dbReference type="CDD" id="cd00077">
    <property type="entry name" value="HDc"/>
    <property type="match status" value="1"/>
</dbReference>
<comment type="similarity">
    <text evidence="1 5">Belongs to the cyclic nucleotide phosphodiesterase family.</text>
</comment>
<dbReference type="InterPro" id="IPR029016">
    <property type="entry name" value="GAF-like_dom_sf"/>
</dbReference>
<dbReference type="FunFam" id="1.10.1300.10:FF:000003">
    <property type="entry name" value="Phosphodiesterase"/>
    <property type="match status" value="1"/>
</dbReference>
<dbReference type="InterPro" id="IPR023174">
    <property type="entry name" value="PDEase_CS"/>
</dbReference>
<dbReference type="InterPro" id="IPR023088">
    <property type="entry name" value="PDEase"/>
</dbReference>
<dbReference type="EC" id="3.1.4.-" evidence="5"/>
<keyword evidence="8" id="KW-1185">Reference proteome</keyword>
<dbReference type="InterPro" id="IPR003018">
    <property type="entry name" value="GAF"/>
</dbReference>
<dbReference type="PROSITE" id="PS00126">
    <property type="entry name" value="PDEASE_I_1"/>
    <property type="match status" value="1"/>
</dbReference>
<evidence type="ECO:0000256" key="5">
    <source>
        <dbReference type="RuleBase" id="RU363067"/>
    </source>
</evidence>
<evidence type="ECO:0000313" key="7">
    <source>
        <dbReference type="EMBL" id="CAH1773313.1"/>
    </source>
</evidence>
<dbReference type="EMBL" id="CAIIXF020000001">
    <property type="protein sequence ID" value="CAH1773313.1"/>
    <property type="molecule type" value="Genomic_DNA"/>
</dbReference>
<dbReference type="GO" id="GO:0046872">
    <property type="term" value="F:metal ion binding"/>
    <property type="evidence" value="ECO:0007669"/>
    <property type="project" value="UniProtKB-KW"/>
</dbReference>
<dbReference type="GO" id="GO:0007165">
    <property type="term" value="P:signal transduction"/>
    <property type="evidence" value="ECO:0007669"/>
    <property type="project" value="InterPro"/>
</dbReference>
<keyword evidence="2" id="KW-0140">cGMP</keyword>
<dbReference type="PRINTS" id="PR00387">
    <property type="entry name" value="PDIESTERASE1"/>
</dbReference>
<dbReference type="SUPFAM" id="SSF109604">
    <property type="entry name" value="HD-domain/PDEase-like"/>
    <property type="match status" value="1"/>
</dbReference>
<reference evidence="7" key="1">
    <citation type="submission" date="2022-03" db="EMBL/GenBank/DDBJ databases">
        <authorList>
            <person name="Martin C."/>
        </authorList>
    </citation>
    <scope>NUCLEOTIDE SEQUENCE</scope>
</reference>
<comment type="caution">
    <text evidence="7">The sequence shown here is derived from an EMBL/GenBank/DDBJ whole genome shotgun (WGS) entry which is preliminary data.</text>
</comment>
<sequence length="928" mass="104324">MSNPARQINNRRLPPLPGLGRRGTSPQTQRKSGGTNRHYGGATSPRDRYNNSYSSQQYDMVIQGHNTIGSASHHHNNNKSNHSTTSTDALCPFDLTPDAVTSFLNDNPEFLEKYVVRNVNSDQLERWIIKRTQNANKENGKRRGSDVENGINGESELRDGSGLLRWKMGHHPDKRKILQELTKDIHQHPNKAQVLSELTNCVASAINADGFNLYLVDENGRDLYYFKPNSNNTKNSTVWSGRIGNGGTLGAYIAETQEALRLTEVLGDERFPDGIAVGGETAQAVLAQPIIQTNSATLGVVELYRNAGNQQFTDEDEEVTSSALQWCPVLLTCQEVMAALGVDPVDVLGSITSSFLMWGGVATSSAEICNSILVWGAFGIYNAEMYHGMTKQRKLNEFLLAVTKSIFQDIVSMDTVIMKIMNFAQKLVNADRASLFLVDNQTKELYARIFDIGNGLGAQPVDGQQKEIRFPMDKGIAGHVATTGNTLNISDAYGDDRFNRDVDAQTGYTTKTILCMPIYIRGSIIGVVQMVNKTHGVFTKSDEESFETFAVYCGLALHHAKLYDKIRRSEQKHKVALEVLSYHSQCTEDEFSQYKDRVIPTTLPDVTLYEFSPWGVLNEDKPQYVLYMFKDIFNMSRFDISSLIKFTLTVRKNYRNVPYHNWSHAFSVAHAMYTVIKTTDNIFNPLERLALFVACLCHDVDHRGYTNAFMVKTASPLAAIYSTSTMEQHHFNHTISILQRDGHNIFKHLTSDEYKKVLSDIKHCILATDLALFFPNRAKLKDLCEKKEFSWEAQDHRRLIQAIAMTASDLCASTKPWQVQVSTVKVIFEEFYAQGDEEKAQGNQPIPMMDRDKAHELPQSQVGFIVGICLPCYELLANLLPGTQPMVDGANTNLKQWKVLVDEQKQKEEEKLKKETENGAKAIENKKD</sequence>
<dbReference type="SMART" id="SM00065">
    <property type="entry name" value="GAF"/>
    <property type="match status" value="2"/>
</dbReference>
<dbReference type="OrthoDB" id="295473at2759"/>
<dbReference type="FunFam" id="3.30.450.40:FF:000067">
    <property type="entry name" value="Phosphodiesterase"/>
    <property type="match status" value="1"/>
</dbReference>
<evidence type="ECO:0000256" key="4">
    <source>
        <dbReference type="ARBA" id="ARBA00022801"/>
    </source>
</evidence>
<accession>A0A8J1U9Z6</accession>
<dbReference type="InterPro" id="IPR002073">
    <property type="entry name" value="PDEase_catalytic_dom"/>
</dbReference>
<dbReference type="Gene3D" id="3.30.450.40">
    <property type="match status" value="2"/>
</dbReference>
<evidence type="ECO:0000256" key="3">
    <source>
        <dbReference type="ARBA" id="ARBA00022723"/>
    </source>
</evidence>
<dbReference type="Gene3D" id="1.10.1300.10">
    <property type="entry name" value="3'5'-cyclic nucleotide phosphodiesterase, catalytic domain"/>
    <property type="match status" value="1"/>
</dbReference>
<dbReference type="Proteomes" id="UP000749559">
    <property type="component" value="Unassembled WGS sequence"/>
</dbReference>
<protein>
    <recommendedName>
        <fullName evidence="5">Phosphodiesterase</fullName>
        <ecNumber evidence="5">3.1.4.-</ecNumber>
    </recommendedName>
</protein>
<organism evidence="7 8">
    <name type="scientific">Owenia fusiformis</name>
    <name type="common">Polychaete worm</name>
    <dbReference type="NCBI Taxonomy" id="6347"/>
    <lineage>
        <taxon>Eukaryota</taxon>
        <taxon>Metazoa</taxon>
        <taxon>Spiralia</taxon>
        <taxon>Lophotrochozoa</taxon>
        <taxon>Annelida</taxon>
        <taxon>Polychaeta</taxon>
        <taxon>Sedentaria</taxon>
        <taxon>Canalipalpata</taxon>
        <taxon>Sabellida</taxon>
        <taxon>Oweniida</taxon>
        <taxon>Oweniidae</taxon>
        <taxon>Owenia</taxon>
    </lineage>
</organism>
<gene>
    <name evidence="7" type="ORF">OFUS_LOCUS928</name>
</gene>
<comment type="cofactor">
    <cofactor evidence="5">
        <name>a divalent metal cation</name>
        <dbReference type="ChEBI" id="CHEBI:60240"/>
    </cofactor>
    <text evidence="5">Binds 2 divalent metal cations per subunit. Site 1 may preferentially bind zinc ions, while site 2 has a preference for magnesium and/or manganese ions.</text>
</comment>
<feature type="compositionally biased region" description="Polar residues" evidence="6">
    <location>
        <begin position="1"/>
        <end position="10"/>
    </location>
</feature>
<dbReference type="AlphaFoldDB" id="A0A8J1U9Z6"/>
<keyword evidence="3 5" id="KW-0479">Metal-binding</keyword>
<dbReference type="PROSITE" id="PS51845">
    <property type="entry name" value="PDEASE_I_2"/>
    <property type="match status" value="1"/>
</dbReference>
<feature type="compositionally biased region" description="Polar residues" evidence="6">
    <location>
        <begin position="24"/>
        <end position="35"/>
    </location>
</feature>
<proteinExistence type="inferred from homology"/>
<dbReference type="Pfam" id="PF01590">
    <property type="entry name" value="GAF"/>
    <property type="match status" value="2"/>
</dbReference>
<dbReference type="InterPro" id="IPR003607">
    <property type="entry name" value="HD/PDEase_dom"/>
</dbReference>
<keyword evidence="4 5" id="KW-0378">Hydrolase</keyword>
<evidence type="ECO:0000256" key="2">
    <source>
        <dbReference type="ARBA" id="ARBA00022535"/>
    </source>
</evidence>
<evidence type="ECO:0000313" key="8">
    <source>
        <dbReference type="Proteomes" id="UP000749559"/>
    </source>
</evidence>
<dbReference type="InterPro" id="IPR036971">
    <property type="entry name" value="PDEase_catalytic_dom_sf"/>
</dbReference>